<feature type="compositionally biased region" description="Basic and acidic residues" evidence="1">
    <location>
        <begin position="56"/>
        <end position="83"/>
    </location>
</feature>
<evidence type="ECO:0000313" key="2">
    <source>
        <dbReference type="EMBL" id="KAA6401233.1"/>
    </source>
</evidence>
<evidence type="ECO:0000313" key="3">
    <source>
        <dbReference type="Proteomes" id="UP000324800"/>
    </source>
</evidence>
<accession>A0A5J4X2I8</accession>
<dbReference type="Pfam" id="PF21010">
    <property type="entry name" value="HA2_C"/>
    <property type="match status" value="1"/>
</dbReference>
<dbReference type="Proteomes" id="UP000324800">
    <property type="component" value="Unassembled WGS sequence"/>
</dbReference>
<comment type="caution">
    <text evidence="2">The sequence shown here is derived from an EMBL/GenBank/DDBJ whole genome shotgun (WGS) entry which is preliminary data.</text>
</comment>
<name>A0A5J4X2I8_9EUKA</name>
<dbReference type="AlphaFoldDB" id="A0A5J4X2I8"/>
<proteinExistence type="predicted"/>
<sequence length="180" mass="20887">MVQLNYFITKYNNDDNGELLAKSILVGKHYGATGEIISIESMLSTDGEIFNQPIRPGKDKDNNKKKNDDESGYNNERDGKQSHDMTSFMRSLHEFSSPFGDHIGKLRMYQLYEENGNKECLSRTNLLQPRAMRRAQDIREQLTRLCVNAEVIMKSNQNNDVLKYMDNVRKQNKYDNIINI</sequence>
<feature type="region of interest" description="Disordered" evidence="1">
    <location>
        <begin position="51"/>
        <end position="84"/>
    </location>
</feature>
<protein>
    <submittedName>
        <fullName evidence="2">Uncharacterized protein</fullName>
    </submittedName>
</protein>
<organism evidence="2 3">
    <name type="scientific">Streblomastix strix</name>
    <dbReference type="NCBI Taxonomy" id="222440"/>
    <lineage>
        <taxon>Eukaryota</taxon>
        <taxon>Metamonada</taxon>
        <taxon>Preaxostyla</taxon>
        <taxon>Oxymonadida</taxon>
        <taxon>Streblomastigidae</taxon>
        <taxon>Streblomastix</taxon>
    </lineage>
</organism>
<evidence type="ECO:0000256" key="1">
    <source>
        <dbReference type="SAM" id="MobiDB-lite"/>
    </source>
</evidence>
<reference evidence="2 3" key="1">
    <citation type="submission" date="2019-03" db="EMBL/GenBank/DDBJ databases">
        <title>Single cell metagenomics reveals metabolic interactions within the superorganism composed of flagellate Streblomastix strix and complex community of Bacteroidetes bacteria on its surface.</title>
        <authorList>
            <person name="Treitli S.C."/>
            <person name="Kolisko M."/>
            <person name="Husnik F."/>
            <person name="Keeling P."/>
            <person name="Hampl V."/>
        </authorList>
    </citation>
    <scope>NUCLEOTIDE SEQUENCE [LARGE SCALE GENOMIC DNA]</scope>
    <source>
        <strain evidence="2">ST1C</strain>
    </source>
</reference>
<dbReference type="EMBL" id="SNRW01000423">
    <property type="protein sequence ID" value="KAA6401233.1"/>
    <property type="molecule type" value="Genomic_DNA"/>
</dbReference>
<gene>
    <name evidence="2" type="ORF">EZS28_003246</name>
</gene>